<evidence type="ECO:0000256" key="1">
    <source>
        <dbReference type="SAM" id="MobiDB-lite"/>
    </source>
</evidence>
<dbReference type="KEGG" id="cfus:CYFUS_003864"/>
<feature type="compositionally biased region" description="Low complexity" evidence="1">
    <location>
        <begin position="373"/>
        <end position="386"/>
    </location>
</feature>
<accession>A0A250J386</accession>
<name>A0A250J386_9BACT</name>
<proteinExistence type="predicted"/>
<dbReference type="Proteomes" id="UP000217257">
    <property type="component" value="Chromosome"/>
</dbReference>
<evidence type="ECO:0000313" key="3">
    <source>
        <dbReference type="Proteomes" id="UP000217257"/>
    </source>
</evidence>
<evidence type="ECO:0000313" key="2">
    <source>
        <dbReference type="EMBL" id="ATB38429.1"/>
    </source>
</evidence>
<sequence length="386" mass="41637">MKRQRGMWLALAGALFILAAWLMLSGQGEDEASAAPKVEFPRRLRPQERERVERRRTYVMPQDAGVALAPGTESEPKKPRDPLLAALPRGAGKTAVVIEANALRYSPIGELLLECLMNRGGKELERFKQTTGVDPLKDLDRLVITDDGLIVSGNFGDPRLKELLARDGSASYGDSASLFELGRSRPLPDGGVAQRQGLSVGTWNDQMLMFGFRPDGLNGIKDIIDRVEGRGPDEPPVISENSTYGEMYGVLSVEQLRKLFPPEQKELADRLASVAQNVELHVDASSDFAMTAQVKGADAALVTDLGKSLGGALSLARMRAQAEGNTELAQLLDFAKVRPGGDSFGLEMAVPLDVIQKQLAFCREAQEPPPDAASPEAASGPSEVAH</sequence>
<organism evidence="2 3">
    <name type="scientific">Cystobacter fuscus</name>
    <dbReference type="NCBI Taxonomy" id="43"/>
    <lineage>
        <taxon>Bacteria</taxon>
        <taxon>Pseudomonadati</taxon>
        <taxon>Myxococcota</taxon>
        <taxon>Myxococcia</taxon>
        <taxon>Myxococcales</taxon>
        <taxon>Cystobacterineae</taxon>
        <taxon>Archangiaceae</taxon>
        <taxon>Cystobacter</taxon>
    </lineage>
</organism>
<feature type="region of interest" description="Disordered" evidence="1">
    <location>
        <begin position="363"/>
        <end position="386"/>
    </location>
</feature>
<dbReference type="EMBL" id="CP022098">
    <property type="protein sequence ID" value="ATB38429.1"/>
    <property type="molecule type" value="Genomic_DNA"/>
</dbReference>
<reference evidence="2 3" key="1">
    <citation type="submission" date="2017-06" db="EMBL/GenBank/DDBJ databases">
        <title>Sequencing and comparative analysis of myxobacterial genomes.</title>
        <authorList>
            <person name="Rupp O."/>
            <person name="Goesmann A."/>
            <person name="Sogaard-Andersen L."/>
        </authorList>
    </citation>
    <scope>NUCLEOTIDE SEQUENCE [LARGE SCALE GENOMIC DNA]</scope>
    <source>
        <strain evidence="2 3">DSM 52655</strain>
    </source>
</reference>
<protein>
    <submittedName>
        <fullName evidence="2">Uncharacterized protein</fullName>
    </submittedName>
</protein>
<gene>
    <name evidence="2" type="ORF">CYFUS_003864</name>
</gene>
<dbReference type="RefSeq" id="WP_232537662.1">
    <property type="nucleotide sequence ID" value="NZ_CP022098.1"/>
</dbReference>
<dbReference type="AlphaFoldDB" id="A0A250J386"/>